<evidence type="ECO:0000256" key="3">
    <source>
        <dbReference type="ARBA" id="ARBA00022603"/>
    </source>
</evidence>
<protein>
    <recommendedName>
        <fullName evidence="6">S-adenosyl-L-methionine-dependent methyltransferase</fullName>
        <ecNumber evidence="6">2.1.1.-</ecNumber>
    </recommendedName>
</protein>
<dbReference type="NCBIfam" id="TIGR00027">
    <property type="entry name" value="mthyl_TIGR00027"/>
    <property type="match status" value="1"/>
</dbReference>
<comment type="similarity">
    <text evidence="2 6">Belongs to the UPF0677 family.</text>
</comment>
<reference evidence="7 8" key="1">
    <citation type="submission" date="2023-08" db="EMBL/GenBank/DDBJ databases">
        <authorList>
            <person name="Folkvardsen B D."/>
            <person name="Norman A."/>
        </authorList>
    </citation>
    <scope>NUCLEOTIDE SEQUENCE [LARGE SCALE GENOMIC DNA]</scope>
    <source>
        <strain evidence="7 8">Mu0102</strain>
    </source>
</reference>
<dbReference type="InterPro" id="IPR011610">
    <property type="entry name" value="SAM_mthyl_Trfase_ML2640-like"/>
</dbReference>
<dbReference type="InterPro" id="IPR007213">
    <property type="entry name" value="Ppm1/Ppm2/Tcmp"/>
</dbReference>
<dbReference type="SUPFAM" id="SSF53335">
    <property type="entry name" value="S-adenosyl-L-methionine-dependent methyltransferases"/>
    <property type="match status" value="1"/>
</dbReference>
<keyword evidence="4 7" id="KW-0808">Transferase</keyword>
<name>A0ABM9LLW4_9MYCO</name>
<dbReference type="PANTHER" id="PTHR43619">
    <property type="entry name" value="S-ADENOSYL-L-METHIONINE-DEPENDENT METHYLTRANSFERASE YKTD-RELATED"/>
    <property type="match status" value="1"/>
</dbReference>
<dbReference type="RefSeq" id="WP_308486236.1">
    <property type="nucleotide sequence ID" value="NZ_OY726398.1"/>
</dbReference>
<keyword evidence="8" id="KW-1185">Reference proteome</keyword>
<evidence type="ECO:0000313" key="7">
    <source>
        <dbReference type="EMBL" id="CAJ1501273.1"/>
    </source>
</evidence>
<dbReference type="GO" id="GO:0032259">
    <property type="term" value="P:methylation"/>
    <property type="evidence" value="ECO:0007669"/>
    <property type="project" value="UniProtKB-KW"/>
</dbReference>
<evidence type="ECO:0000256" key="6">
    <source>
        <dbReference type="RuleBase" id="RU362030"/>
    </source>
</evidence>
<dbReference type="GO" id="GO:0008168">
    <property type="term" value="F:methyltransferase activity"/>
    <property type="evidence" value="ECO:0007669"/>
    <property type="project" value="UniProtKB-KW"/>
</dbReference>
<dbReference type="InterPro" id="IPR029063">
    <property type="entry name" value="SAM-dependent_MTases_sf"/>
</dbReference>
<dbReference type="Gene3D" id="3.40.50.150">
    <property type="entry name" value="Vaccinia Virus protein VP39"/>
    <property type="match status" value="1"/>
</dbReference>
<proteinExistence type="inferred from homology"/>
<dbReference type="Proteomes" id="UP001190464">
    <property type="component" value="Chromosome"/>
</dbReference>
<keyword evidence="3 6" id="KW-0489">Methyltransferase</keyword>
<sequence>MRTDDDSWGIAGKVGSTALATAMVRAAENVRSDGLFTDPFAQRFLDAAVTQGWRNPYATEAWHRNDYEDPATAAFRQASTDCAVCRTRFIDDFLRAGTDRQVVLLAAGLDTRAWRLPWTEGNVVYELDQPGVLDFKSETMAAHAIRPSARRCAVPVDLRDDWPAALLAAGFDSTAPAVWVAEGLLPYLPPTGQDVLFERITSLSAPGSRLIVDVYGPEFYEPERLRAMFARMNQTTREEVYSTEELFFSGDRADVAEWLAGHGWTTTAAPTLDVMAGLGRPAPDDMPAGALSDFFVSAHRVAQG</sequence>
<evidence type="ECO:0000256" key="1">
    <source>
        <dbReference type="ARBA" id="ARBA00003907"/>
    </source>
</evidence>
<accession>A0ABM9LLW4</accession>
<dbReference type="PANTHER" id="PTHR43619:SF2">
    <property type="entry name" value="S-ADENOSYL-L-METHIONINE-DEPENDENT METHYLTRANSFERASES SUPERFAMILY PROTEIN"/>
    <property type="match status" value="1"/>
</dbReference>
<gene>
    <name evidence="7" type="ORF">MU0102_001443</name>
</gene>
<keyword evidence="5 6" id="KW-0949">S-adenosyl-L-methionine</keyword>
<evidence type="ECO:0000256" key="2">
    <source>
        <dbReference type="ARBA" id="ARBA00008138"/>
    </source>
</evidence>
<evidence type="ECO:0000313" key="8">
    <source>
        <dbReference type="Proteomes" id="UP001190464"/>
    </source>
</evidence>
<evidence type="ECO:0000256" key="5">
    <source>
        <dbReference type="ARBA" id="ARBA00022691"/>
    </source>
</evidence>
<evidence type="ECO:0000256" key="4">
    <source>
        <dbReference type="ARBA" id="ARBA00022679"/>
    </source>
</evidence>
<organism evidence="7 8">
    <name type="scientific">[Mycobacterium] holstebronense</name>
    <dbReference type="NCBI Taxonomy" id="3064288"/>
    <lineage>
        <taxon>Bacteria</taxon>
        <taxon>Bacillati</taxon>
        <taxon>Actinomycetota</taxon>
        <taxon>Actinomycetes</taxon>
        <taxon>Mycobacteriales</taxon>
        <taxon>Mycobacteriaceae</taxon>
        <taxon>Mycolicibacterium</taxon>
    </lineage>
</organism>
<dbReference type="EMBL" id="OY726398">
    <property type="protein sequence ID" value="CAJ1501273.1"/>
    <property type="molecule type" value="Genomic_DNA"/>
</dbReference>
<dbReference type="Pfam" id="PF04072">
    <property type="entry name" value="LCM"/>
    <property type="match status" value="1"/>
</dbReference>
<dbReference type="EC" id="2.1.1.-" evidence="6"/>
<comment type="function">
    <text evidence="1 6">Exhibits S-adenosyl-L-methionine-dependent methyltransferase activity.</text>
</comment>